<feature type="region of interest" description="Disordered" evidence="5">
    <location>
        <begin position="1955"/>
        <end position="2004"/>
    </location>
</feature>
<dbReference type="InterPro" id="IPR005314">
    <property type="entry name" value="Peptidase_C50"/>
</dbReference>
<dbReference type="PANTHER" id="PTHR12792:SF0">
    <property type="entry name" value="SEPARIN"/>
    <property type="match status" value="1"/>
</dbReference>
<dbReference type="RefSeq" id="XP_047755264.1">
    <property type="nucleotide sequence ID" value="XM_047900849.1"/>
</dbReference>
<evidence type="ECO:0000256" key="2">
    <source>
        <dbReference type="ARBA" id="ARBA00012489"/>
    </source>
</evidence>
<dbReference type="GO" id="GO:0072686">
    <property type="term" value="C:mitotic spindle"/>
    <property type="evidence" value="ECO:0007669"/>
    <property type="project" value="TreeGrafter"/>
</dbReference>
<proteinExistence type="predicted"/>
<evidence type="ECO:0000256" key="5">
    <source>
        <dbReference type="SAM" id="MobiDB-lite"/>
    </source>
</evidence>
<dbReference type="PANTHER" id="PTHR12792">
    <property type="entry name" value="EXTRA SPINDLE POLES 1-RELATED"/>
    <property type="match status" value="1"/>
</dbReference>
<feature type="region of interest" description="Disordered" evidence="5">
    <location>
        <begin position="1188"/>
        <end position="1226"/>
    </location>
</feature>
<dbReference type="InterPro" id="IPR030397">
    <property type="entry name" value="SEPARIN_core_dom"/>
</dbReference>
<feature type="region of interest" description="Disordered" evidence="5">
    <location>
        <begin position="111"/>
        <end position="175"/>
    </location>
</feature>
<feature type="compositionally biased region" description="Polar residues" evidence="5">
    <location>
        <begin position="165"/>
        <end position="175"/>
    </location>
</feature>
<accession>A0A9Q8L633</accession>
<dbReference type="KEGG" id="ffu:CLAFUR5_01701"/>
<feature type="compositionally biased region" description="Low complexity" evidence="5">
    <location>
        <begin position="1214"/>
        <end position="1226"/>
    </location>
</feature>
<feature type="region of interest" description="Disordered" evidence="5">
    <location>
        <begin position="1011"/>
        <end position="1032"/>
    </location>
</feature>
<feature type="region of interest" description="Disordered" evidence="5">
    <location>
        <begin position="33"/>
        <end position="81"/>
    </location>
</feature>
<comment type="catalytic activity">
    <reaction evidence="1">
        <text>All bonds known to be hydrolyzed by this endopeptidase have arginine in P1 and an acidic residue in P4. P6 is often occupied by an acidic residue or by a hydroxy-amino-acid residue, the phosphorylation of which enhances cleavage.</text>
        <dbReference type="EC" id="3.4.22.49"/>
    </reaction>
</comment>
<evidence type="ECO:0000256" key="4">
    <source>
        <dbReference type="ARBA" id="ARBA00022829"/>
    </source>
</evidence>
<reference evidence="7" key="1">
    <citation type="submission" date="2021-12" db="EMBL/GenBank/DDBJ databases">
        <authorList>
            <person name="Zaccaron A."/>
            <person name="Stergiopoulos I."/>
        </authorList>
    </citation>
    <scope>NUCLEOTIDE SEQUENCE</scope>
    <source>
        <strain evidence="7">Race5_Kim</strain>
    </source>
</reference>
<evidence type="ECO:0000256" key="1">
    <source>
        <dbReference type="ARBA" id="ARBA00000451"/>
    </source>
</evidence>
<dbReference type="InterPro" id="IPR011990">
    <property type="entry name" value="TPR-like_helical_dom_sf"/>
</dbReference>
<evidence type="ECO:0000313" key="8">
    <source>
        <dbReference type="Proteomes" id="UP000756132"/>
    </source>
</evidence>
<protein>
    <recommendedName>
        <fullName evidence="2">separase</fullName>
        <ecNumber evidence="2">3.4.22.49</ecNumber>
    </recommendedName>
</protein>
<dbReference type="GeneID" id="71981579"/>
<organism evidence="7 8">
    <name type="scientific">Passalora fulva</name>
    <name type="common">Tomato leaf mold</name>
    <name type="synonym">Cladosporium fulvum</name>
    <dbReference type="NCBI Taxonomy" id="5499"/>
    <lineage>
        <taxon>Eukaryota</taxon>
        <taxon>Fungi</taxon>
        <taxon>Dikarya</taxon>
        <taxon>Ascomycota</taxon>
        <taxon>Pezizomycotina</taxon>
        <taxon>Dothideomycetes</taxon>
        <taxon>Dothideomycetidae</taxon>
        <taxon>Mycosphaerellales</taxon>
        <taxon>Mycosphaerellaceae</taxon>
        <taxon>Fulvia</taxon>
    </lineage>
</organism>
<dbReference type="GO" id="GO:0004197">
    <property type="term" value="F:cysteine-type endopeptidase activity"/>
    <property type="evidence" value="ECO:0007669"/>
    <property type="project" value="InterPro"/>
</dbReference>
<dbReference type="PROSITE" id="PS51700">
    <property type="entry name" value="SEPARIN"/>
    <property type="match status" value="1"/>
</dbReference>
<keyword evidence="3" id="KW-0378">Hydrolase</keyword>
<keyword evidence="4" id="KW-0159">Chromosome partition</keyword>
<dbReference type="Proteomes" id="UP000756132">
    <property type="component" value="Chromosome 1"/>
</dbReference>
<name>A0A9Q8L633_PASFU</name>
<feature type="compositionally biased region" description="Polar residues" evidence="5">
    <location>
        <begin position="145"/>
        <end position="157"/>
    </location>
</feature>
<dbReference type="GO" id="GO:0006508">
    <property type="term" value="P:proteolysis"/>
    <property type="evidence" value="ECO:0007669"/>
    <property type="project" value="InterPro"/>
</dbReference>
<dbReference type="EMBL" id="CP090163">
    <property type="protein sequence ID" value="UJO10898.1"/>
    <property type="molecule type" value="Genomic_DNA"/>
</dbReference>
<evidence type="ECO:0000256" key="3">
    <source>
        <dbReference type="ARBA" id="ARBA00022801"/>
    </source>
</evidence>
<sequence length="2044" mass="222723">MATAAAAEAVKAAITSGGASSATVTTLHTLLCEPSPRPASAKTGAASASTARRAITKRPPTPPARRTPTARGRQAPEVQVLEDVPAPVPAKARYALATEIVNITLKLLTDATKPGPQQQRRASSAQRHSTAKQPSTPSHKALQLRSANATPVPTSTGKKPRSQRRPSQASVTSTSPGSIHLECVAACARLAFSCLRSTDVKTLGIRELPQWHLETGMLSLCGKLLTLDHRALAAKQLRSVKHSLETAARAVPGSRPGPATSAKPSQHASHWSLLLLHRHVHAMPLVLPTLIIYQLHVMQLLVLTTSGSIVERVAELLCSGSQESPAGTILRHVESGADPIKAAKQLETLSRTMLQLCPSISAAADENSRDRTLYAAPLSVFRLQVASLSLQRESRRLMKRPEDTEKDVVGPFSKCLSTLLRRTSSRGDAEKLLETCTASYRSLGCDAHETSDSTGAGFTVLITLSRIAQLAGSQEQSTYYADLALTQCHKLEMSHARYIAASIRRGCAELATPHEMSSGMSDQQDLKTIVESLQKDLSGTSSDYEMLLLELAQVVRLNSRNDTQLEEQKRLLCAAAAFASRYVRLCPGKHVATAQEIVHLALSKCGSGEDVTSWVSSDTASVMIKSGALRRLTDKASSSPLALLCCSSGTAIAFGRILKILVTKAIISGPEKSASCVVDDDGLETAERGTLLELQLKNSLDLAHKPKYRQALSKLVQELVRRLSKTYDAAVFPIRRARLSALVLRVREEYPELLPPHTIAVLSKATLDNITDLAKDEGLKRYLLDVRATLNLSRAFCDGRPSSTELHSALETWNTLLEKADDPADIDSAIDNPTVLIAQLISLEEYLGMLGDDVSRLSVSTLLHKCTQLRGVATEQCGSASKLARVHMILGNAEKARDVLHSALVSPLVDETAPSLDLIEYHLAKAESTLLLDQVDECRGALTNAYQARQRLPPQAVRSSQSQHYKVLHGRAWLVQSRFLMASGLPQDALRAAKQASKIMNSIWATLERNDHSAKPPVVDDGEEPRDPPADALSTKVSKLNLKPAAPGSHKKNELRGASFWPVVRALCESTLHLSDMYVHHGIYNEANHASEQALKTAEAVGSWSLLSDVRAHRGLFLAIAGRFEDSELCLEQEETTEEALLSLRSAQRRKIKAAACAQRGEPKAAVTHLQEAGKIITTMLSQDMTSASIATDETKPQIITEPSAAKSRPPDAAKPASGARAAAASSRTALKKSIKSRAAPTKPLMKPRAILEASAKQNAATAIPYLLRKIQAEIAFNTAAMEIKYGSNSCRDTSELQELYAGQCHGIHWRSLEQEVVLSKTIKSLEADFSLSVLTESVLSYPSLQLLDSTEVSTTSATVKAPPKSSRSAGGAKKVAPTGSSSANISPLTASTIHEESSAVLSTIEAHKQYDLLSTTCMITSATPTTRSRSSLELVKPLSFVDQGRIHASQSMMAVACLERVSNSSSDSFAWPNEQLSMPSTHVASASFQSEYIDNLPQSWTVVSLCLSESCEELCIARYRGSQAPVVLRIPFSRQKSDETEEEPFLFEDGKSELEEIISLSNFSCHSTLDTSAKGAKTNWWAEREALDRRMHELLINMENLWLGGFRGIMSQHGRNQEQLDRFRKAFEAMLDRHLPSRRGSKRGSKRLVLDDQILELFVGLGSDQDGELELDELLAELLYFVVDILQFNGERNAYDEVDIDRMVVDVLDAMRSYHDSDEKTSEGAHLILVLDRRLQAFPWESLPCFEHVSVSRMDSMHSLRDRIIAMRQQVQASKLTEQDRYIVPRSSGTYIVNPGGDLKSTESILTPELSQLAASEGSGWKSIVRHAPSEDEFKSALSSTSTLLYFGHGAGSQYIRPRTVRRLEKCSEVVWLMGCSSGAVTEYGKLEAFAVPLTYMLAGQTQQAPELEPAQSTGKCMSVLATLWDVTDKDIDRFSLAVGEDWGLWKAPQASTKLPAKTPRKREKVVAPSTPEKTCKTPKTPKVKKTPVPPKTPVRSGSVSRERGQKKISLVEAVARNRDACYLRYLNGAAPVVYGIPVWLGD</sequence>
<keyword evidence="8" id="KW-1185">Reference proteome</keyword>
<dbReference type="GO" id="GO:0005634">
    <property type="term" value="C:nucleus"/>
    <property type="evidence" value="ECO:0007669"/>
    <property type="project" value="InterPro"/>
</dbReference>
<evidence type="ECO:0000313" key="7">
    <source>
        <dbReference type="EMBL" id="UJO10898.1"/>
    </source>
</evidence>
<evidence type="ECO:0000259" key="6">
    <source>
        <dbReference type="PROSITE" id="PS51700"/>
    </source>
</evidence>
<dbReference type="OrthoDB" id="10255632at2759"/>
<reference evidence="7" key="2">
    <citation type="journal article" date="2022" name="Microb. Genom.">
        <title>A chromosome-scale genome assembly of the tomato pathogen Cladosporium fulvum reveals a compartmentalized genome architecture and the presence of a dispensable chromosome.</title>
        <authorList>
            <person name="Zaccaron A.Z."/>
            <person name="Chen L.H."/>
            <person name="Samaras A."/>
            <person name="Stergiopoulos I."/>
        </authorList>
    </citation>
    <scope>NUCLEOTIDE SEQUENCE</scope>
    <source>
        <strain evidence="7">Race5_Kim</strain>
    </source>
</reference>
<feature type="compositionally biased region" description="Low complexity" evidence="5">
    <location>
        <begin position="39"/>
        <end position="53"/>
    </location>
</feature>
<feature type="compositionally biased region" description="Low complexity" evidence="5">
    <location>
        <begin position="117"/>
        <end position="128"/>
    </location>
</feature>
<dbReference type="GO" id="GO:0051307">
    <property type="term" value="P:meiotic chromosome separation"/>
    <property type="evidence" value="ECO:0007669"/>
    <property type="project" value="TreeGrafter"/>
</dbReference>
<gene>
    <name evidence="7" type="ORF">CLAFUR5_01701</name>
</gene>
<dbReference type="GO" id="GO:0044732">
    <property type="term" value="C:mitotic spindle pole body"/>
    <property type="evidence" value="ECO:0007669"/>
    <property type="project" value="TreeGrafter"/>
</dbReference>
<dbReference type="Gene3D" id="1.25.40.10">
    <property type="entry name" value="Tetratricopeptide repeat domain"/>
    <property type="match status" value="1"/>
</dbReference>
<dbReference type="GO" id="GO:0005737">
    <property type="term" value="C:cytoplasm"/>
    <property type="evidence" value="ECO:0007669"/>
    <property type="project" value="TreeGrafter"/>
</dbReference>
<dbReference type="Pfam" id="PF03568">
    <property type="entry name" value="Separin_C"/>
    <property type="match status" value="1"/>
</dbReference>
<feature type="compositionally biased region" description="Low complexity" evidence="5">
    <location>
        <begin position="66"/>
        <end position="76"/>
    </location>
</feature>
<feature type="domain" description="Peptidase C50" evidence="6">
    <location>
        <begin position="1787"/>
        <end position="1888"/>
    </location>
</feature>
<feature type="region of interest" description="Disordered" evidence="5">
    <location>
        <begin position="1356"/>
        <end position="1387"/>
    </location>
</feature>
<dbReference type="EC" id="3.4.22.49" evidence="2"/>